<dbReference type="InterPro" id="IPR033439">
    <property type="entry name" value="MukF_WHTH"/>
</dbReference>
<reference evidence="11" key="1">
    <citation type="journal article" date="2019" name="Int. J. Syst. Evol. Microbiol.">
        <title>The Global Catalogue of Microorganisms (GCM) 10K type strain sequencing project: providing services to taxonomists for standard genome sequencing and annotation.</title>
        <authorList>
            <consortium name="The Broad Institute Genomics Platform"/>
            <consortium name="The Broad Institute Genome Sequencing Center for Infectious Disease"/>
            <person name="Wu L."/>
            <person name="Ma J."/>
        </authorList>
    </citation>
    <scope>NUCLEOTIDE SEQUENCE [LARGE SCALE GENOMIC DNA]</scope>
    <source>
        <strain evidence="11">CCUG 54939</strain>
    </source>
</reference>
<keyword evidence="6" id="KW-0131">Cell cycle</keyword>
<keyword evidence="2" id="KW-0132">Cell division</keyword>
<accession>A0ABV8CNM2</accession>
<evidence type="ECO:0000256" key="2">
    <source>
        <dbReference type="ARBA" id="ARBA00022618"/>
    </source>
</evidence>
<feature type="domain" description="Chromosome partition protein MukF middle" evidence="8">
    <location>
        <begin position="126"/>
        <end position="286"/>
    </location>
</feature>
<keyword evidence="4" id="KW-0106">Calcium</keyword>
<protein>
    <submittedName>
        <fullName evidence="10">Chromosome partition protein MukF</fullName>
    </submittedName>
</protein>
<feature type="domain" description="Chromosome partition protein MukF C-terminal" evidence="9">
    <location>
        <begin position="288"/>
        <end position="446"/>
    </location>
</feature>
<dbReference type="InterPro" id="IPR036141">
    <property type="entry name" value="MukF_M_sp"/>
</dbReference>
<dbReference type="EMBL" id="JBHSAF010000014">
    <property type="protein sequence ID" value="MFC3913810.1"/>
    <property type="molecule type" value="Genomic_DNA"/>
</dbReference>
<evidence type="ECO:0000256" key="6">
    <source>
        <dbReference type="ARBA" id="ARBA00023306"/>
    </source>
</evidence>
<keyword evidence="5" id="KW-0226">DNA condensation</keyword>
<dbReference type="Gene3D" id="1.10.225.40">
    <property type="entry name" value="MukF, C-terminal domain"/>
    <property type="match status" value="1"/>
</dbReference>
<dbReference type="SUPFAM" id="SSF140570">
    <property type="entry name" value="MukF C-terminal domain-like"/>
    <property type="match status" value="1"/>
</dbReference>
<organism evidence="10 11">
    <name type="scientific">Pseudaeromonas sharmana</name>
    <dbReference type="NCBI Taxonomy" id="328412"/>
    <lineage>
        <taxon>Bacteria</taxon>
        <taxon>Pseudomonadati</taxon>
        <taxon>Pseudomonadota</taxon>
        <taxon>Gammaproteobacteria</taxon>
        <taxon>Aeromonadales</taxon>
        <taxon>Aeromonadaceae</taxon>
        <taxon>Pseudaeromonas</taxon>
    </lineage>
</organism>
<gene>
    <name evidence="10" type="primary">mukF</name>
    <name evidence="10" type="ORF">ACFOSS_10075</name>
</gene>
<dbReference type="InterPro" id="IPR033441">
    <property type="entry name" value="MukF_C"/>
</dbReference>
<evidence type="ECO:0000256" key="1">
    <source>
        <dbReference type="ARBA" id="ARBA00022490"/>
    </source>
</evidence>
<dbReference type="InterPro" id="IPR033440">
    <property type="entry name" value="MukF_M"/>
</dbReference>
<dbReference type="SUPFAM" id="SSF46785">
    <property type="entry name" value="Winged helix' DNA-binding domain"/>
    <property type="match status" value="1"/>
</dbReference>
<proteinExistence type="predicted"/>
<dbReference type="CDD" id="cd16337">
    <property type="entry name" value="MukF_C"/>
    <property type="match status" value="1"/>
</dbReference>
<keyword evidence="3" id="KW-0159">Chromosome partition</keyword>
<evidence type="ECO:0000256" key="3">
    <source>
        <dbReference type="ARBA" id="ARBA00022829"/>
    </source>
</evidence>
<evidence type="ECO:0000259" key="9">
    <source>
        <dbReference type="Pfam" id="PF17193"/>
    </source>
</evidence>
<sequence length="446" mass="51228">MSQESSRAADRTLPELVGWVRQEGLSLQLANDRLAFLIAIAALSRDDSSHELTEAALHDAFGYVSQIFGQMDETLTHRANNAINELVRQKLLSRFNADPVEGESLYRLTRLAMGIVEFYVEQKEVSSIKLSLLLEQVASELTKAHEATQQQDDLLHWNEQVYPRLKFSVEEILARIDLTQRAMDEHQNQVKSEIADLLNQNWTEAIHSCEKLLRETGQTLRELQDTLDAAGHNLQDGLLNIQEATQGRDELAHIEALTHTLQARLDAIISWGQQCIELWARYDRHVHKFIRTAIDMDKNRAFSQRLRDSIRDFEQHNWLMVVAQEHRLLELRDETLALHGDEVTGEVPSELEYHEILDINNQLAERIQLHLDAFRSGERPLDLAEVLRDYLASYPDYQHFDVARLLIDTAVRLGHASAELHSSRQPKWKPINESGAKVQAHVIDQY</sequence>
<dbReference type="CDD" id="cd16335">
    <property type="entry name" value="MukF_N"/>
    <property type="match status" value="1"/>
</dbReference>
<evidence type="ECO:0000259" key="7">
    <source>
        <dbReference type="Pfam" id="PF03882"/>
    </source>
</evidence>
<evidence type="ECO:0000256" key="5">
    <source>
        <dbReference type="ARBA" id="ARBA00023067"/>
    </source>
</evidence>
<dbReference type="Proteomes" id="UP001595692">
    <property type="component" value="Unassembled WGS sequence"/>
</dbReference>
<dbReference type="InterPro" id="IPR036388">
    <property type="entry name" value="WH-like_DNA-bd_sf"/>
</dbReference>
<dbReference type="InterPro" id="IPR036390">
    <property type="entry name" value="WH_DNA-bd_sf"/>
</dbReference>
<dbReference type="Gene3D" id="1.20.58.590">
    <property type="entry name" value="Chromosome partition protein MukF, middle domain"/>
    <property type="match status" value="1"/>
</dbReference>
<evidence type="ECO:0000256" key="4">
    <source>
        <dbReference type="ARBA" id="ARBA00022837"/>
    </source>
</evidence>
<dbReference type="Pfam" id="PF17193">
    <property type="entry name" value="MukF_C"/>
    <property type="match status" value="1"/>
</dbReference>
<name>A0ABV8CNM2_9GAMM</name>
<evidence type="ECO:0000313" key="10">
    <source>
        <dbReference type="EMBL" id="MFC3913810.1"/>
    </source>
</evidence>
<dbReference type="Gene3D" id="1.10.10.10">
    <property type="entry name" value="Winged helix-like DNA-binding domain superfamily/Winged helix DNA-binding domain"/>
    <property type="match status" value="1"/>
</dbReference>
<keyword evidence="1" id="KW-0963">Cytoplasm</keyword>
<keyword evidence="11" id="KW-1185">Reference proteome</keyword>
<dbReference type="Pfam" id="PF03882">
    <property type="entry name" value="WHD_KicB"/>
    <property type="match status" value="1"/>
</dbReference>
<feature type="domain" description="Chromosome partition protein MukF winged-helix" evidence="7">
    <location>
        <begin position="10"/>
        <end position="122"/>
    </location>
</feature>
<dbReference type="Pfam" id="PF17192">
    <property type="entry name" value="MukF_M"/>
    <property type="match status" value="1"/>
</dbReference>
<evidence type="ECO:0000259" key="8">
    <source>
        <dbReference type="Pfam" id="PF17192"/>
    </source>
</evidence>
<dbReference type="NCBIfam" id="NF003615">
    <property type="entry name" value="PRK05260.1"/>
    <property type="match status" value="1"/>
</dbReference>
<dbReference type="InterPro" id="IPR038198">
    <property type="entry name" value="MukF_C_sf"/>
</dbReference>
<comment type="caution">
    <text evidence="10">The sequence shown here is derived from an EMBL/GenBank/DDBJ whole genome shotgun (WGS) entry which is preliminary data.</text>
</comment>
<dbReference type="RefSeq" id="WP_377152218.1">
    <property type="nucleotide sequence ID" value="NZ_JBHSAF010000014.1"/>
</dbReference>
<evidence type="ECO:0000313" key="11">
    <source>
        <dbReference type="Proteomes" id="UP001595692"/>
    </source>
</evidence>